<dbReference type="Pfam" id="PF00291">
    <property type="entry name" value="PALP"/>
    <property type="match status" value="1"/>
</dbReference>
<evidence type="ECO:0000259" key="4">
    <source>
        <dbReference type="Pfam" id="PF00291"/>
    </source>
</evidence>
<accession>A0ABV7K3D7</accession>
<dbReference type="EMBL" id="JBHRSX010000034">
    <property type="protein sequence ID" value="MFC3203108.1"/>
    <property type="molecule type" value="Genomic_DNA"/>
</dbReference>
<sequence length="333" mass="36102">MAGITLPFSLLIAIATMTTEHLQKQLGLSLPSPLERFTPNWPGAERVTLWVKRDDLIHPIISGNKWRKLSQLLADNAATTQHIVSFGGGFSNHLHALGWCCHQLGIEFTALIRGNYGASPTPMLADLSRWHANIRYLTKLEYKQRDEPDFIAGLRKQYPGALIVPEGGSQQDALAGVQSMLTECQIPFDKIITPVASGATLAGLINGAGIIDGAGMHSSVSARQQVLGIAVLNGVGYLENLVARFLPAKSSCDWQILHQYHHGGYARTSPALLTLCDEMQQEYEIPLEPVYSGKVFYAVKALLAQGAFAAGEQIIIVHTGGLQGARTDPDSRS</sequence>
<name>A0ABV7K3D7_9ALTE</name>
<dbReference type="PANTHER" id="PTHR43780">
    <property type="entry name" value="1-AMINOCYCLOPROPANE-1-CARBOXYLATE DEAMINASE-RELATED"/>
    <property type="match status" value="1"/>
</dbReference>
<dbReference type="PIRSF" id="PIRSF006278">
    <property type="entry name" value="ACCD_DCysDesulf"/>
    <property type="match status" value="1"/>
</dbReference>
<feature type="domain" description="Tryptophan synthase beta chain-like PALP" evidence="4">
    <location>
        <begin position="44"/>
        <end position="320"/>
    </location>
</feature>
<dbReference type="Proteomes" id="UP001595477">
    <property type="component" value="Unassembled WGS sequence"/>
</dbReference>
<gene>
    <name evidence="5" type="ORF">ACFOEW_14925</name>
</gene>
<dbReference type="InterPro" id="IPR027278">
    <property type="entry name" value="ACCD_DCysDesulf"/>
</dbReference>
<proteinExistence type="inferred from homology"/>
<organism evidence="5 6">
    <name type="scientific">Alteromonas oceani</name>
    <dbReference type="NCBI Taxonomy" id="2071609"/>
    <lineage>
        <taxon>Bacteria</taxon>
        <taxon>Pseudomonadati</taxon>
        <taxon>Pseudomonadota</taxon>
        <taxon>Gammaproteobacteria</taxon>
        <taxon>Alteromonadales</taxon>
        <taxon>Alteromonadaceae</taxon>
        <taxon>Alteromonas/Salinimonas group</taxon>
        <taxon>Alteromonas</taxon>
    </lineage>
</organism>
<comment type="similarity">
    <text evidence="2">Belongs to the ACC deaminase/D-cysteine desulfhydrase family.</text>
</comment>
<evidence type="ECO:0000256" key="3">
    <source>
        <dbReference type="ARBA" id="ARBA00022898"/>
    </source>
</evidence>
<evidence type="ECO:0000313" key="5">
    <source>
        <dbReference type="EMBL" id="MFC3203108.1"/>
    </source>
</evidence>
<comment type="cofactor">
    <cofactor evidence="1">
        <name>pyridoxal 5'-phosphate</name>
        <dbReference type="ChEBI" id="CHEBI:597326"/>
    </cofactor>
</comment>
<protein>
    <submittedName>
        <fullName evidence="5">1-aminocyclopropane-1-carboxylate deaminase/D-cysteine desulfhydrase</fullName>
    </submittedName>
</protein>
<evidence type="ECO:0000256" key="2">
    <source>
        <dbReference type="ARBA" id="ARBA00008639"/>
    </source>
</evidence>
<keyword evidence="6" id="KW-1185">Reference proteome</keyword>
<dbReference type="InterPro" id="IPR036052">
    <property type="entry name" value="TrpB-like_PALP_sf"/>
</dbReference>
<dbReference type="SUPFAM" id="SSF53686">
    <property type="entry name" value="Tryptophan synthase beta subunit-like PLP-dependent enzymes"/>
    <property type="match status" value="1"/>
</dbReference>
<dbReference type="RefSeq" id="WP_338134016.1">
    <property type="nucleotide sequence ID" value="NZ_JBHRSX010000034.1"/>
</dbReference>
<dbReference type="PANTHER" id="PTHR43780:SF2">
    <property type="entry name" value="1-AMINOCYCLOPROPANE-1-CARBOXYLATE DEAMINASE-RELATED"/>
    <property type="match status" value="1"/>
</dbReference>
<keyword evidence="3" id="KW-0663">Pyridoxal phosphate</keyword>
<reference evidence="6" key="1">
    <citation type="journal article" date="2019" name="Int. J. Syst. Evol. Microbiol.">
        <title>The Global Catalogue of Microorganisms (GCM) 10K type strain sequencing project: providing services to taxonomists for standard genome sequencing and annotation.</title>
        <authorList>
            <consortium name="The Broad Institute Genomics Platform"/>
            <consortium name="The Broad Institute Genome Sequencing Center for Infectious Disease"/>
            <person name="Wu L."/>
            <person name="Ma J."/>
        </authorList>
    </citation>
    <scope>NUCLEOTIDE SEQUENCE [LARGE SCALE GENOMIC DNA]</scope>
    <source>
        <strain evidence="6">KCTC 52449</strain>
    </source>
</reference>
<evidence type="ECO:0000313" key="6">
    <source>
        <dbReference type="Proteomes" id="UP001595477"/>
    </source>
</evidence>
<dbReference type="Gene3D" id="3.40.50.1100">
    <property type="match status" value="2"/>
</dbReference>
<dbReference type="InterPro" id="IPR001926">
    <property type="entry name" value="TrpB-like_PALP"/>
</dbReference>
<comment type="caution">
    <text evidence="5">The sequence shown here is derived from an EMBL/GenBank/DDBJ whole genome shotgun (WGS) entry which is preliminary data.</text>
</comment>
<evidence type="ECO:0000256" key="1">
    <source>
        <dbReference type="ARBA" id="ARBA00001933"/>
    </source>
</evidence>